<sequence length="182" mass="20962">MTVGKHILNKQGFHLRAFNITDSEALFELLNHPEISPYVPIEILPKNVFDSIRHIQKRKQLYSRNEGAYWAICDPHGSLIGTAGFDSWSSINNRYEIAFELHPRFQGQGLMTLSLKYITEFGLKTLKATRIQALTLTHNHPSMRVLTRVGFQKEGVLRKYRMFNGKPTDIAMFSITQNDIQQ</sequence>
<reference evidence="2 3" key="1">
    <citation type="journal article" date="2022" name="Nat. Microbiol.">
        <title>The microbiome of a bacterivorous marine choanoflagellate contains a resource-demanding obligate bacterial associate.</title>
        <authorList>
            <person name="Needham D.M."/>
            <person name="Poirier C."/>
            <person name="Bachy C."/>
            <person name="George E.E."/>
            <person name="Wilken S."/>
            <person name="Yung C.C.M."/>
            <person name="Limardo A.J."/>
            <person name="Morando M."/>
            <person name="Sudek L."/>
            <person name="Malmstrom R.R."/>
            <person name="Keeling P.J."/>
            <person name="Santoro A.E."/>
            <person name="Worden A.Z."/>
        </authorList>
    </citation>
    <scope>NUCLEOTIDE SEQUENCE [LARGE SCALE GENOMIC DNA]</scope>
    <source>
        <strain evidence="2 3">Comchoano-1</strain>
    </source>
</reference>
<keyword evidence="3" id="KW-1185">Reference proteome</keyword>
<feature type="domain" description="N-acetyltransferase" evidence="1">
    <location>
        <begin position="13"/>
        <end position="169"/>
    </location>
</feature>
<evidence type="ECO:0000313" key="2">
    <source>
        <dbReference type="EMBL" id="UTC24900.1"/>
    </source>
</evidence>
<dbReference type="PANTHER" id="PTHR43792:SF9">
    <property type="entry name" value="RIBOSOMAL-PROTEIN-ALANINE ACETYLTRANSFERASE"/>
    <property type="match status" value="1"/>
</dbReference>
<dbReference type="PROSITE" id="PS51186">
    <property type="entry name" value="GNAT"/>
    <property type="match status" value="1"/>
</dbReference>
<dbReference type="InterPro" id="IPR051531">
    <property type="entry name" value="N-acetyltransferase"/>
</dbReference>
<evidence type="ECO:0000313" key="3">
    <source>
        <dbReference type="Proteomes" id="UP001055955"/>
    </source>
</evidence>
<protein>
    <submittedName>
        <fullName evidence="2">GNAT family N-acetyltransferase</fullName>
    </submittedName>
</protein>
<dbReference type="InterPro" id="IPR016181">
    <property type="entry name" value="Acyl_CoA_acyltransferase"/>
</dbReference>
<dbReference type="Proteomes" id="UP001055955">
    <property type="component" value="Chromosome"/>
</dbReference>
<evidence type="ECO:0000259" key="1">
    <source>
        <dbReference type="PROSITE" id="PS51186"/>
    </source>
</evidence>
<dbReference type="PANTHER" id="PTHR43792">
    <property type="entry name" value="GNAT FAMILY, PUTATIVE (AFU_ORTHOLOGUE AFUA_3G00765)-RELATED-RELATED"/>
    <property type="match status" value="1"/>
</dbReference>
<proteinExistence type="predicted"/>
<gene>
    <name evidence="2" type="ORF">MMH89_01890</name>
</gene>
<dbReference type="InterPro" id="IPR000182">
    <property type="entry name" value="GNAT_dom"/>
</dbReference>
<dbReference type="Gene3D" id="3.40.630.30">
    <property type="match status" value="1"/>
</dbReference>
<organism evidence="2 3">
    <name type="scientific">Candidatus Comchoanobacter bicostacola</name>
    <dbReference type="NCBI Taxonomy" id="2919598"/>
    <lineage>
        <taxon>Bacteria</taxon>
        <taxon>Pseudomonadati</taxon>
        <taxon>Pseudomonadota</taxon>
        <taxon>Gammaproteobacteria</taxon>
        <taxon>Candidatus Comchoanobacterales</taxon>
        <taxon>Candidatus Comchoanobacteraceae</taxon>
        <taxon>Candidatus Comchoanobacter</taxon>
    </lineage>
</organism>
<dbReference type="SUPFAM" id="SSF55729">
    <property type="entry name" value="Acyl-CoA N-acyltransferases (Nat)"/>
    <property type="match status" value="1"/>
</dbReference>
<name>A0ABY5DK94_9GAMM</name>
<accession>A0ABY5DK94</accession>
<dbReference type="Pfam" id="PF13302">
    <property type="entry name" value="Acetyltransf_3"/>
    <property type="match status" value="1"/>
</dbReference>
<dbReference type="EMBL" id="CP092900">
    <property type="protein sequence ID" value="UTC24900.1"/>
    <property type="molecule type" value="Genomic_DNA"/>
</dbReference>
<dbReference type="RefSeq" id="WP_258568689.1">
    <property type="nucleotide sequence ID" value="NZ_CP092900.1"/>
</dbReference>